<comment type="caution">
    <text evidence="1">The sequence shown here is derived from an EMBL/GenBank/DDBJ whole genome shotgun (WGS) entry which is preliminary data.</text>
</comment>
<accession>A0A420VU79</accession>
<organism evidence="1 2">
    <name type="scientific">Sphingobacterium puteale</name>
    <dbReference type="NCBI Taxonomy" id="2420510"/>
    <lineage>
        <taxon>Bacteria</taxon>
        <taxon>Pseudomonadati</taxon>
        <taxon>Bacteroidota</taxon>
        <taxon>Sphingobacteriia</taxon>
        <taxon>Sphingobacteriales</taxon>
        <taxon>Sphingobacteriaceae</taxon>
        <taxon>Sphingobacterium</taxon>
    </lineage>
</organism>
<name>A0A420VU79_9SPHI</name>
<dbReference type="EMBL" id="RBWS01000016">
    <property type="protein sequence ID" value="RKO69906.1"/>
    <property type="molecule type" value="Genomic_DNA"/>
</dbReference>
<reference evidence="1 2" key="1">
    <citation type="submission" date="2018-10" db="EMBL/GenBank/DDBJ databases">
        <title>Sphingobacterium sp. M05W1-28.</title>
        <authorList>
            <person name="Cai H."/>
        </authorList>
    </citation>
    <scope>NUCLEOTIDE SEQUENCE [LARGE SCALE GENOMIC DNA]</scope>
    <source>
        <strain evidence="1 2">M05W1-28</strain>
    </source>
</reference>
<sequence length="532" mass="55795">MFINHQKLKKKMVLQTQTGRSLRTFVLSALVCGSMYSCKESKDSVAASGKASVNIQLLGVENPIVTTKKAGKGNTAGGAIQTTVIPLTTSSSFEATLTSESSVTSGNLLRASSGSRAAVIEERTPLAANVKYKVVVYNADGDYVTEKTYTNSVDNSAEITLDAEKTYTFVAYSVNSTATVPAVTAQADLANASLDNISADLMYFKKDLTVHSGDNNLDVILKHQYSEVTTNLTMATEMTGAITGLVSPTINPTYSNASLKLADGAITYNGNTTSTAVQFPALGAGLRTVSSNPTLLIHPGETNGVFSFGSITIDGETRSNVGVAGLKILPGQRYNLNLNFKTCTEPVTGGADINWTYPASGSGAVVDGVAQPAGYVVTKDLTAPGADYGFVFDILQLDNSFNMEINGTKLATQEIQFESGIAIAPKNVRFADGSEYNGANAEGGATIPQIYNMTGTATNPIIRVVISRSGEVQMYGSKSAGGALYPLVLTQGQFNLVPWSSTANNVKITQVVQGATKMVGSGSGRKKIACTL</sequence>
<dbReference type="AlphaFoldDB" id="A0A420VU79"/>
<evidence type="ECO:0000313" key="2">
    <source>
        <dbReference type="Proteomes" id="UP000282423"/>
    </source>
</evidence>
<keyword evidence="2" id="KW-1185">Reference proteome</keyword>
<dbReference type="Proteomes" id="UP000282423">
    <property type="component" value="Unassembled WGS sequence"/>
</dbReference>
<gene>
    <name evidence="1" type="ORF">D7322_20330</name>
</gene>
<evidence type="ECO:0000313" key="1">
    <source>
        <dbReference type="EMBL" id="RKO69906.1"/>
    </source>
</evidence>
<proteinExistence type="predicted"/>
<evidence type="ECO:0008006" key="3">
    <source>
        <dbReference type="Google" id="ProtNLM"/>
    </source>
</evidence>
<protein>
    <recommendedName>
        <fullName evidence="3">Fimbrillin family protein</fullName>
    </recommendedName>
</protein>